<evidence type="ECO:0000256" key="1">
    <source>
        <dbReference type="SAM" id="MobiDB-lite"/>
    </source>
</evidence>
<evidence type="ECO:0000313" key="3">
    <source>
        <dbReference type="Proteomes" id="UP000253940"/>
    </source>
</evidence>
<proteinExistence type="predicted"/>
<feature type="region of interest" description="Disordered" evidence="1">
    <location>
        <begin position="106"/>
        <end position="142"/>
    </location>
</feature>
<accession>A0A345P4M2</accession>
<sequence length="464" mass="50816">MLTSVRRTPKRRLLVITALILSLVLHLIVGVPVVFDMSWQDIINTLREKISQQIHPETPDEVLARKKAKAVPKVSVSLGQKSNNEPTKRSEIITIRLIQDQPIALAQPPKEKARSEAPKATNVSKTKKVTTKGNHKGETKPDYDLYDKLIAAPETSPSGPVSLDDDDSEQTYDLQKNTLIDNTTVHVEPMVSPQPPANLGQAIAALTAAGAINTTATKTPSSSDAPPPFPVEIQANYKTSGYGFSLNMNSEWRMEGRRYSITDKASALGFKVRVTSDGAITEQGLQPNQFRVLLNSNVIRMVDFDHNAKIINYGKPSNLKQLPFNTKIQDVASIGFQMALAYGDKSQDMQLTLGTGIYNLHFELLDEELLKLPVGKVRTLHIHGINTSGSPVTVDVWLAPDYRNMPVKVKVTRGSEVIEQSLSSLAIEGTVIFGKKRQAEIDAAASEAETKAPAELPDAIKTTE</sequence>
<dbReference type="Pfam" id="PF11306">
    <property type="entry name" value="DUF3108"/>
    <property type="match status" value="1"/>
</dbReference>
<gene>
    <name evidence="2" type="ORF">HYN46_04880</name>
</gene>
<dbReference type="EMBL" id="CP031222">
    <property type="protein sequence ID" value="AXI02231.1"/>
    <property type="molecule type" value="Genomic_DNA"/>
</dbReference>
<feature type="region of interest" description="Disordered" evidence="1">
    <location>
        <begin position="443"/>
        <end position="464"/>
    </location>
</feature>
<dbReference type="KEGG" id="mbah:HYN46_04880"/>
<evidence type="ECO:0000313" key="2">
    <source>
        <dbReference type="EMBL" id="AXI02231.1"/>
    </source>
</evidence>
<dbReference type="InterPro" id="IPR021457">
    <property type="entry name" value="DUF3108"/>
</dbReference>
<dbReference type="OrthoDB" id="8526020at2"/>
<dbReference type="Proteomes" id="UP000253940">
    <property type="component" value="Chromosome"/>
</dbReference>
<feature type="compositionally biased region" description="Low complexity" evidence="1">
    <location>
        <begin position="443"/>
        <end position="455"/>
    </location>
</feature>
<feature type="compositionally biased region" description="Basic residues" evidence="1">
    <location>
        <begin position="125"/>
        <end position="134"/>
    </location>
</feature>
<dbReference type="RefSeq" id="WP_114898341.1">
    <property type="nucleotide sequence ID" value="NZ_CP031222.1"/>
</dbReference>
<protein>
    <submittedName>
        <fullName evidence="2">DUF3108 domain-containing protein</fullName>
    </submittedName>
</protein>
<reference evidence="2 3" key="1">
    <citation type="submission" date="2018-07" db="EMBL/GenBank/DDBJ databases">
        <title>Genome sequencing of Moraxellaceae gen. HYN0046.</title>
        <authorList>
            <person name="Kim M."/>
            <person name="Yi H."/>
        </authorList>
    </citation>
    <scope>NUCLEOTIDE SEQUENCE [LARGE SCALE GENOMIC DNA]</scope>
    <source>
        <strain evidence="2 3">HYN0046</strain>
    </source>
</reference>
<organism evidence="2 3">
    <name type="scientific">Aquirhabdus parva</name>
    <dbReference type="NCBI Taxonomy" id="2283318"/>
    <lineage>
        <taxon>Bacteria</taxon>
        <taxon>Pseudomonadati</taxon>
        <taxon>Pseudomonadota</taxon>
        <taxon>Gammaproteobacteria</taxon>
        <taxon>Moraxellales</taxon>
        <taxon>Moraxellaceae</taxon>
        <taxon>Aquirhabdus</taxon>
    </lineage>
</organism>
<keyword evidence="3" id="KW-1185">Reference proteome</keyword>
<dbReference type="AlphaFoldDB" id="A0A345P4M2"/>
<name>A0A345P4M2_9GAMM</name>